<protein>
    <recommendedName>
        <fullName evidence="4">Putative glutamate--cysteine ligase 2</fullName>
        <ecNumber evidence="4">6.3.2.2</ecNumber>
    </recommendedName>
    <alternativeName>
        <fullName evidence="4">Gamma-glutamylcysteine synthetase 2</fullName>
        <shortName evidence="4">GCS 2</shortName>
        <shortName evidence="4">Gamma-GCS 2</shortName>
    </alternativeName>
</protein>
<comment type="catalytic activity">
    <reaction evidence="4">
        <text>L-cysteine + L-glutamate + ATP = gamma-L-glutamyl-L-cysteine + ADP + phosphate + H(+)</text>
        <dbReference type="Rhea" id="RHEA:13285"/>
        <dbReference type="ChEBI" id="CHEBI:15378"/>
        <dbReference type="ChEBI" id="CHEBI:29985"/>
        <dbReference type="ChEBI" id="CHEBI:30616"/>
        <dbReference type="ChEBI" id="CHEBI:35235"/>
        <dbReference type="ChEBI" id="CHEBI:43474"/>
        <dbReference type="ChEBI" id="CHEBI:58173"/>
        <dbReference type="ChEBI" id="CHEBI:456216"/>
        <dbReference type="EC" id="6.3.2.2"/>
    </reaction>
</comment>
<dbReference type="NCBIfam" id="TIGR02050">
    <property type="entry name" value="gshA_cyan_rel"/>
    <property type="match status" value="1"/>
</dbReference>
<comment type="function">
    <text evidence="4">ATP-dependent carboxylate-amine ligase which exhibits weak glutamate--cysteine ligase activity.</text>
</comment>
<dbReference type="RefSeq" id="WP_405339003.1">
    <property type="nucleotide sequence ID" value="NZ_JBANFI010000004.1"/>
</dbReference>
<organism evidence="5 6">
    <name type="scientific">Marinospirillum alkalitolerans</name>
    <dbReference type="NCBI Taxonomy" id="3123374"/>
    <lineage>
        <taxon>Bacteria</taxon>
        <taxon>Pseudomonadati</taxon>
        <taxon>Pseudomonadota</taxon>
        <taxon>Gammaproteobacteria</taxon>
        <taxon>Oceanospirillales</taxon>
        <taxon>Oceanospirillaceae</taxon>
        <taxon>Marinospirillum</taxon>
    </lineage>
</organism>
<evidence type="ECO:0000256" key="3">
    <source>
        <dbReference type="ARBA" id="ARBA00022840"/>
    </source>
</evidence>
<evidence type="ECO:0000313" key="6">
    <source>
        <dbReference type="Proteomes" id="UP001621714"/>
    </source>
</evidence>
<dbReference type="EC" id="6.3.2.2" evidence="4"/>
<keyword evidence="2 4" id="KW-0547">Nucleotide-binding</keyword>
<name>A0ABW8PX72_9GAMM</name>
<dbReference type="Gene3D" id="3.30.590.20">
    <property type="match status" value="1"/>
</dbReference>
<keyword evidence="6" id="KW-1185">Reference proteome</keyword>
<dbReference type="InterPro" id="IPR006336">
    <property type="entry name" value="GCS2"/>
</dbReference>
<comment type="caution">
    <text evidence="5">The sequence shown here is derived from an EMBL/GenBank/DDBJ whole genome shotgun (WGS) entry which is preliminary data.</text>
</comment>
<sequence>MFHSQVIRQRKTPQFAVAVQEEFLLVDRESLDVIVEQPPALIQSLKDHLGEKIRPEFLGAQIRTATGFHEDTEQLADEAYQLRMQLKDLAAEFGLAPMAAGTHPFADWHRQRQTRDGQQHAMALELRDLSRRLLTCGMQTKVLIEDPDLRIDLMNQVSYFVPHILALSTSSPFWLGAATGLKSYRISAFSELPRTGLPDLFDSWADFEAHTGVLINSGMIEDISRLWWDLRPSSRHEALEMRVADACTRIEDAIAIASLYRCLLRYLYRLKLKNQRWRSYARMLINENRWRAQCYGIDAGLIDLGTGEIRPYKQLMVELVEMLQEDAQALGCTLQLEHCITILNRGTSAHLQIGTYKSAVRAGKTEQQAWEDVVRLLLDMTVQG</sequence>
<keyword evidence="1 4" id="KW-0436">Ligase</keyword>
<accession>A0ABW8PX72</accession>
<evidence type="ECO:0000256" key="2">
    <source>
        <dbReference type="ARBA" id="ARBA00022741"/>
    </source>
</evidence>
<dbReference type="Proteomes" id="UP001621714">
    <property type="component" value="Unassembled WGS sequence"/>
</dbReference>
<dbReference type="HAMAP" id="MF_01609">
    <property type="entry name" value="Glu_cys_ligase_2"/>
    <property type="match status" value="1"/>
</dbReference>
<evidence type="ECO:0000313" key="5">
    <source>
        <dbReference type="EMBL" id="MFK7160868.1"/>
    </source>
</evidence>
<dbReference type="SUPFAM" id="SSF55931">
    <property type="entry name" value="Glutamine synthetase/guanido kinase"/>
    <property type="match status" value="1"/>
</dbReference>
<evidence type="ECO:0000256" key="1">
    <source>
        <dbReference type="ARBA" id="ARBA00022598"/>
    </source>
</evidence>
<dbReference type="PANTHER" id="PTHR36510">
    <property type="entry name" value="GLUTAMATE--CYSTEINE LIGASE 2-RELATED"/>
    <property type="match status" value="1"/>
</dbReference>
<dbReference type="Pfam" id="PF04107">
    <property type="entry name" value="GCS2"/>
    <property type="match status" value="1"/>
</dbReference>
<dbReference type="InterPro" id="IPR011793">
    <property type="entry name" value="YbdK"/>
</dbReference>
<dbReference type="GO" id="GO:0016874">
    <property type="term" value="F:ligase activity"/>
    <property type="evidence" value="ECO:0007669"/>
    <property type="project" value="UniProtKB-KW"/>
</dbReference>
<keyword evidence="3 4" id="KW-0067">ATP-binding</keyword>
<proteinExistence type="inferred from homology"/>
<dbReference type="EMBL" id="JBANFI010000004">
    <property type="protein sequence ID" value="MFK7160868.1"/>
    <property type="molecule type" value="Genomic_DNA"/>
</dbReference>
<dbReference type="PANTHER" id="PTHR36510:SF1">
    <property type="entry name" value="GLUTAMATE--CYSTEINE LIGASE 2-RELATED"/>
    <property type="match status" value="1"/>
</dbReference>
<comment type="similarity">
    <text evidence="4">Belongs to the glutamate--cysteine ligase type 2 family. YbdK subfamily.</text>
</comment>
<gene>
    <name evidence="5" type="ORF">V6U78_07455</name>
</gene>
<dbReference type="InterPro" id="IPR050141">
    <property type="entry name" value="GCL_type2/YbdK_subfam"/>
</dbReference>
<dbReference type="NCBIfam" id="NF010039">
    <property type="entry name" value="PRK13515.1"/>
    <property type="match status" value="1"/>
</dbReference>
<reference evidence="5 6" key="1">
    <citation type="submission" date="2024-02" db="EMBL/GenBank/DDBJ databases">
        <title>Marinospirillum sp. MEB 164 isolated from Lonar lake sediment.</title>
        <authorList>
            <person name="Joshi A."/>
            <person name="Thite S."/>
        </authorList>
    </citation>
    <scope>NUCLEOTIDE SEQUENCE [LARGE SCALE GENOMIC DNA]</scope>
    <source>
        <strain evidence="5 6">MEB164</strain>
    </source>
</reference>
<dbReference type="InterPro" id="IPR014746">
    <property type="entry name" value="Gln_synth/guanido_kin_cat_dom"/>
</dbReference>
<evidence type="ECO:0000256" key="4">
    <source>
        <dbReference type="HAMAP-Rule" id="MF_01609"/>
    </source>
</evidence>